<name>A0A8H3TN35_9TREE</name>
<feature type="compositionally biased region" description="Low complexity" evidence="5">
    <location>
        <begin position="498"/>
        <end position="507"/>
    </location>
</feature>
<accession>A0A8H3TN35</accession>
<dbReference type="PANTHER" id="PTHR21389">
    <property type="entry name" value="P53 INDUCED PROTEIN"/>
    <property type="match status" value="1"/>
</dbReference>
<feature type="transmembrane region" description="Helical" evidence="6">
    <location>
        <begin position="293"/>
        <end position="323"/>
    </location>
</feature>
<dbReference type="GO" id="GO:0016236">
    <property type="term" value="P:macroautophagy"/>
    <property type="evidence" value="ECO:0007669"/>
    <property type="project" value="TreeGrafter"/>
</dbReference>
<evidence type="ECO:0000256" key="1">
    <source>
        <dbReference type="ARBA" id="ARBA00004141"/>
    </source>
</evidence>
<gene>
    <name evidence="7" type="ORF">NliqN6_0281</name>
</gene>
<keyword evidence="2 6" id="KW-0812">Transmembrane</keyword>
<dbReference type="GO" id="GO:0016020">
    <property type="term" value="C:membrane"/>
    <property type="evidence" value="ECO:0007669"/>
    <property type="project" value="UniProtKB-SubCell"/>
</dbReference>
<dbReference type="InterPro" id="IPR059112">
    <property type="entry name" value="CysZ/EI24"/>
</dbReference>
<evidence type="ECO:0000313" key="8">
    <source>
        <dbReference type="Proteomes" id="UP000620104"/>
    </source>
</evidence>
<dbReference type="EMBL" id="BLZA01000005">
    <property type="protein sequence ID" value="GHJ83879.1"/>
    <property type="molecule type" value="Genomic_DNA"/>
</dbReference>
<evidence type="ECO:0000256" key="5">
    <source>
        <dbReference type="SAM" id="MobiDB-lite"/>
    </source>
</evidence>
<feature type="transmembrane region" description="Helical" evidence="6">
    <location>
        <begin position="131"/>
        <end position="151"/>
    </location>
</feature>
<reference evidence="7" key="1">
    <citation type="submission" date="2020-07" db="EMBL/GenBank/DDBJ databases">
        <title>Draft Genome Sequence of a Deep-Sea Yeast, Naganishia (Cryptococcus) liquefaciens strain N6.</title>
        <authorList>
            <person name="Han Y.W."/>
            <person name="Kajitani R."/>
            <person name="Morimoto H."/>
            <person name="Parhat M."/>
            <person name="Tsubouchi H."/>
            <person name="Bakenova O."/>
            <person name="Ogata M."/>
            <person name="Argunhan B."/>
            <person name="Aoki R."/>
            <person name="Kajiwara S."/>
            <person name="Itoh T."/>
            <person name="Iwasaki H."/>
        </authorList>
    </citation>
    <scope>NUCLEOTIDE SEQUENCE</scope>
    <source>
        <strain evidence="7">N6</strain>
    </source>
</reference>
<feature type="compositionally biased region" description="Low complexity" evidence="5">
    <location>
        <begin position="21"/>
        <end position="40"/>
    </location>
</feature>
<feature type="transmembrane region" description="Helical" evidence="6">
    <location>
        <begin position="255"/>
        <end position="272"/>
    </location>
</feature>
<comment type="subcellular location">
    <subcellularLocation>
        <location evidence="1">Membrane</location>
        <topology evidence="1">Multi-pass membrane protein</topology>
    </subcellularLocation>
</comment>
<evidence type="ECO:0000256" key="6">
    <source>
        <dbReference type="SAM" id="Phobius"/>
    </source>
</evidence>
<dbReference type="Pfam" id="PF07264">
    <property type="entry name" value="EI24"/>
    <property type="match status" value="1"/>
</dbReference>
<feature type="transmembrane region" description="Helical" evidence="6">
    <location>
        <begin position="231"/>
        <end position="249"/>
    </location>
</feature>
<dbReference type="OrthoDB" id="266518at2759"/>
<comment type="caution">
    <text evidence="7">The sequence shown here is derived from an EMBL/GenBank/DDBJ whole genome shotgun (WGS) entry which is preliminary data.</text>
</comment>
<evidence type="ECO:0000256" key="2">
    <source>
        <dbReference type="ARBA" id="ARBA00022692"/>
    </source>
</evidence>
<feature type="region of interest" description="Disordered" evidence="5">
    <location>
        <begin position="414"/>
        <end position="436"/>
    </location>
</feature>
<sequence>MERRTTAKRRHVHADLNNPDATSTLAAAPTSSFIPTPSSINRPRPAQDFARPSTLTIPPAYQQPFNRRANLNDTGDVTPQERGAIGLTLRNGRKWYRQFVSGLGDALRLQSSVNIISSDAELRAQVIKSSLVNLICLSAIFVFDNLVYPAIKPSNLSQAASSKAHHVKTFFDLFCKFPIFAFCFWINASWSASISKRALVVQYPTSRQAQTEPNTGNSNVFRKVLASLPRFLLILDFQVTALFLSYIPIIGKALVFSYACLLNAYYCFDFSFSTRGWNLRAIAKHMKQKAPYFLGFGLVPSLLCGFGPLLLNMAIFALIYPLLVLQALQARAVPTLSLEDATTSLPLSPFPMGVPGTPFLSHRGSPIGTPITTGNGLPPLSPNGCSPAEDTFGFPNVTSDQISARFQAMRDGLLEGDDDEGAKAGGYRPDRWTRDAHSRSSWGVAHHYAIRAMRIARQIPLFWIATSTQETTRWFVLGLERRWGRSGGGMVIPESRRSSAAGSASGSASGGGWAAAKRRKSSYR</sequence>
<keyword evidence="8" id="KW-1185">Reference proteome</keyword>
<dbReference type="AlphaFoldDB" id="A0A8H3TN35"/>
<proteinExistence type="predicted"/>
<keyword evidence="4 6" id="KW-0472">Membrane</keyword>
<keyword evidence="3 6" id="KW-1133">Transmembrane helix</keyword>
<dbReference type="PANTHER" id="PTHR21389:SF0">
    <property type="entry name" value="ETOPOSIDE-INDUCED PROTEIN 2.4 HOMOLOG"/>
    <property type="match status" value="1"/>
</dbReference>
<feature type="region of interest" description="Disordered" evidence="5">
    <location>
        <begin position="490"/>
        <end position="524"/>
    </location>
</feature>
<evidence type="ECO:0000256" key="4">
    <source>
        <dbReference type="ARBA" id="ARBA00023136"/>
    </source>
</evidence>
<evidence type="ECO:0000256" key="3">
    <source>
        <dbReference type="ARBA" id="ARBA00022989"/>
    </source>
</evidence>
<feature type="region of interest" description="Disordered" evidence="5">
    <location>
        <begin position="1"/>
        <end position="57"/>
    </location>
</feature>
<organism evidence="7 8">
    <name type="scientific">Naganishia liquefaciens</name>
    <dbReference type="NCBI Taxonomy" id="104408"/>
    <lineage>
        <taxon>Eukaryota</taxon>
        <taxon>Fungi</taxon>
        <taxon>Dikarya</taxon>
        <taxon>Basidiomycota</taxon>
        <taxon>Agaricomycotina</taxon>
        <taxon>Tremellomycetes</taxon>
        <taxon>Filobasidiales</taxon>
        <taxon>Filobasidiaceae</taxon>
        <taxon>Naganishia</taxon>
    </lineage>
</organism>
<evidence type="ECO:0000313" key="7">
    <source>
        <dbReference type="EMBL" id="GHJ83879.1"/>
    </source>
</evidence>
<dbReference type="GO" id="GO:0005783">
    <property type="term" value="C:endoplasmic reticulum"/>
    <property type="evidence" value="ECO:0007669"/>
    <property type="project" value="TreeGrafter"/>
</dbReference>
<protein>
    <recommendedName>
        <fullName evidence="9">EI24 domain-containing protein</fullName>
    </recommendedName>
</protein>
<dbReference type="Proteomes" id="UP000620104">
    <property type="component" value="Unassembled WGS sequence"/>
</dbReference>
<feature type="transmembrane region" description="Helical" evidence="6">
    <location>
        <begin position="171"/>
        <end position="190"/>
    </location>
</feature>
<evidence type="ECO:0008006" key="9">
    <source>
        <dbReference type="Google" id="ProtNLM"/>
    </source>
</evidence>
<feature type="compositionally biased region" description="Basic residues" evidence="5">
    <location>
        <begin position="1"/>
        <end position="12"/>
    </location>
</feature>